<evidence type="ECO:0000256" key="6">
    <source>
        <dbReference type="ARBA" id="ARBA00022737"/>
    </source>
</evidence>
<dbReference type="InterPro" id="IPR002110">
    <property type="entry name" value="Ankyrin_rpt"/>
</dbReference>
<evidence type="ECO:0000256" key="2">
    <source>
        <dbReference type="ARBA" id="ARBA00009262"/>
    </source>
</evidence>
<dbReference type="GO" id="GO:0005737">
    <property type="term" value="C:cytoplasm"/>
    <property type="evidence" value="ECO:0007669"/>
    <property type="project" value="UniProtKB-SubCell"/>
</dbReference>
<keyword evidence="11 13" id="KW-0040">ANK repeat</keyword>
<keyword evidence="12 15" id="KW-0175">Coiled coil</keyword>
<reference evidence="18" key="1">
    <citation type="journal article" date="2016" name="Sci. Rep.">
        <title>Molecular characterization of firefly nuptial gifts: a multi-omics approach sheds light on postcopulatory sexual selection.</title>
        <authorList>
            <person name="Al-Wathiqui N."/>
            <person name="Fallon T.R."/>
            <person name="South A."/>
            <person name="Weng J.K."/>
            <person name="Lewis S.M."/>
        </authorList>
    </citation>
    <scope>NUCLEOTIDE SEQUENCE</scope>
</reference>
<protein>
    <recommendedName>
        <fullName evidence="17">VLRF1 domain-containing protein</fullName>
    </recommendedName>
</protein>
<dbReference type="GO" id="GO:0004519">
    <property type="term" value="F:endonuclease activity"/>
    <property type="evidence" value="ECO:0007669"/>
    <property type="project" value="UniProtKB-KW"/>
</dbReference>
<evidence type="ECO:0000313" key="18">
    <source>
        <dbReference type="EMBL" id="JAV94580.1"/>
    </source>
</evidence>
<dbReference type="InterPro" id="IPR003604">
    <property type="entry name" value="Matrin/U1-like-C_Znf_C2H2"/>
</dbReference>
<feature type="repeat" description="ANK" evidence="13">
    <location>
        <begin position="462"/>
        <end position="494"/>
    </location>
</feature>
<feature type="active site" evidence="14">
    <location>
        <position position="202"/>
    </location>
</feature>
<proteinExistence type="inferred from homology"/>
<evidence type="ECO:0000256" key="8">
    <source>
        <dbReference type="ARBA" id="ARBA00022771"/>
    </source>
</evidence>
<keyword evidence="5" id="KW-0479">Metal-binding</keyword>
<keyword evidence="8" id="KW-0863">Zinc-finger</keyword>
<dbReference type="SMART" id="SM00451">
    <property type="entry name" value="ZnF_U1"/>
    <property type="match status" value="1"/>
</dbReference>
<feature type="region of interest" description="Disordered" evidence="16">
    <location>
        <begin position="392"/>
        <end position="418"/>
    </location>
</feature>
<dbReference type="GO" id="GO:0008270">
    <property type="term" value="F:zinc ion binding"/>
    <property type="evidence" value="ECO:0007669"/>
    <property type="project" value="UniProtKB-KW"/>
</dbReference>
<keyword evidence="3 14" id="KW-0963">Cytoplasm</keyword>
<dbReference type="EMBL" id="GEZM01009457">
    <property type="protein sequence ID" value="JAV94579.1"/>
    <property type="molecule type" value="Transcribed_RNA"/>
</dbReference>
<evidence type="ECO:0000259" key="17">
    <source>
        <dbReference type="PROSITE" id="PS52044"/>
    </source>
</evidence>
<comment type="domain">
    <text evidence="14">The VLRF1 domain mediates binding to the 60S ribosomal subunit.</text>
</comment>
<dbReference type="PROSITE" id="PS52044">
    <property type="entry name" value="VLRF1"/>
    <property type="match status" value="1"/>
</dbReference>
<dbReference type="SMART" id="SM00248">
    <property type="entry name" value="ANK"/>
    <property type="match status" value="1"/>
</dbReference>
<feature type="compositionally biased region" description="Basic residues" evidence="16">
    <location>
        <begin position="397"/>
        <end position="409"/>
    </location>
</feature>
<dbReference type="PANTHER" id="PTHR16036">
    <property type="entry name" value="ANKYRIN REPEAT AND ZINC FINGER DOMAIN-CONTAINING PROTEIN 1"/>
    <property type="match status" value="1"/>
</dbReference>
<evidence type="ECO:0000256" key="3">
    <source>
        <dbReference type="ARBA" id="ARBA00022490"/>
    </source>
</evidence>
<dbReference type="InterPro" id="IPR036236">
    <property type="entry name" value="Znf_C2H2_sf"/>
</dbReference>
<dbReference type="Pfam" id="PF00023">
    <property type="entry name" value="Ank"/>
    <property type="match status" value="1"/>
</dbReference>
<dbReference type="PROSITE" id="PS50297">
    <property type="entry name" value="ANK_REP_REGION"/>
    <property type="match status" value="1"/>
</dbReference>
<evidence type="ECO:0000256" key="15">
    <source>
        <dbReference type="SAM" id="Coils"/>
    </source>
</evidence>
<dbReference type="InterPro" id="IPR041540">
    <property type="entry name" value="VATC"/>
</dbReference>
<dbReference type="SUPFAM" id="SSF48403">
    <property type="entry name" value="Ankyrin repeat"/>
    <property type="match status" value="1"/>
</dbReference>
<comment type="subcellular location">
    <subcellularLocation>
        <location evidence="1">Cytoplasm</location>
    </subcellularLocation>
</comment>
<dbReference type="SUPFAM" id="SSF57667">
    <property type="entry name" value="beta-beta-alpha zinc fingers"/>
    <property type="match status" value="1"/>
</dbReference>
<dbReference type="EMBL" id="GEZM01009456">
    <property type="protein sequence ID" value="JAV94580.1"/>
    <property type="molecule type" value="Transcribed_RNA"/>
</dbReference>
<evidence type="ECO:0000256" key="16">
    <source>
        <dbReference type="SAM" id="MobiDB-lite"/>
    </source>
</evidence>
<dbReference type="GO" id="GO:0036503">
    <property type="term" value="P:ERAD pathway"/>
    <property type="evidence" value="ECO:0007669"/>
    <property type="project" value="TreeGrafter"/>
</dbReference>
<evidence type="ECO:0000256" key="4">
    <source>
        <dbReference type="ARBA" id="ARBA00022722"/>
    </source>
</evidence>
<feature type="region of interest" description="Disordered" evidence="16">
    <location>
        <begin position="86"/>
        <end position="109"/>
    </location>
</feature>
<dbReference type="Gene3D" id="1.25.40.20">
    <property type="entry name" value="Ankyrin repeat-containing domain"/>
    <property type="match status" value="1"/>
</dbReference>
<feature type="domain" description="VLRF1" evidence="17">
    <location>
        <begin position="159"/>
        <end position="302"/>
    </location>
</feature>
<feature type="region of interest" description="Disordered" evidence="16">
    <location>
        <begin position="318"/>
        <end position="372"/>
    </location>
</feature>
<evidence type="ECO:0000256" key="7">
    <source>
        <dbReference type="ARBA" id="ARBA00022759"/>
    </source>
</evidence>
<evidence type="ECO:0000256" key="12">
    <source>
        <dbReference type="ARBA" id="ARBA00023054"/>
    </source>
</evidence>
<dbReference type="AlphaFoldDB" id="A0A1Y1NCG2"/>
<dbReference type="InterPro" id="IPR047139">
    <property type="entry name" value="ANKZ1/VMS1"/>
</dbReference>
<evidence type="ECO:0000256" key="14">
    <source>
        <dbReference type="PROSITE-ProRule" id="PRU01389"/>
    </source>
</evidence>
<keyword evidence="7 14" id="KW-0255">Endonuclease</keyword>
<dbReference type="InterPro" id="IPR036770">
    <property type="entry name" value="Ankyrin_rpt-contain_sf"/>
</dbReference>
<dbReference type="Pfam" id="PF18716">
    <property type="entry name" value="VATC"/>
    <property type="match status" value="1"/>
</dbReference>
<dbReference type="Pfam" id="PF18826">
    <property type="entry name" value="bVLRF1"/>
    <property type="match status" value="1"/>
</dbReference>
<dbReference type="GO" id="GO:0016787">
    <property type="term" value="F:hydrolase activity"/>
    <property type="evidence" value="ECO:0007669"/>
    <property type="project" value="UniProtKB-KW"/>
</dbReference>
<evidence type="ECO:0000256" key="11">
    <source>
        <dbReference type="ARBA" id="ARBA00023043"/>
    </source>
</evidence>
<evidence type="ECO:0000256" key="1">
    <source>
        <dbReference type="ARBA" id="ARBA00004496"/>
    </source>
</evidence>
<organism evidence="18">
    <name type="scientific">Photinus pyralis</name>
    <name type="common">Common eastern firefly</name>
    <name type="synonym">Lampyris pyralis</name>
    <dbReference type="NCBI Taxonomy" id="7054"/>
    <lineage>
        <taxon>Eukaryota</taxon>
        <taxon>Metazoa</taxon>
        <taxon>Ecdysozoa</taxon>
        <taxon>Arthropoda</taxon>
        <taxon>Hexapoda</taxon>
        <taxon>Insecta</taxon>
        <taxon>Pterygota</taxon>
        <taxon>Neoptera</taxon>
        <taxon>Endopterygota</taxon>
        <taxon>Coleoptera</taxon>
        <taxon>Polyphaga</taxon>
        <taxon>Elateriformia</taxon>
        <taxon>Elateroidea</taxon>
        <taxon>Lampyridae</taxon>
        <taxon>Lampyrinae</taxon>
        <taxon>Photinus</taxon>
    </lineage>
</organism>
<accession>A0A1Y1NCG2</accession>
<evidence type="ECO:0000256" key="10">
    <source>
        <dbReference type="ARBA" id="ARBA00022833"/>
    </source>
</evidence>
<dbReference type="PROSITE" id="PS50088">
    <property type="entry name" value="ANK_REPEAT"/>
    <property type="match status" value="1"/>
</dbReference>
<evidence type="ECO:0000256" key="13">
    <source>
        <dbReference type="PROSITE-ProRule" id="PRU00023"/>
    </source>
</evidence>
<feature type="coiled-coil region" evidence="15">
    <location>
        <begin position="536"/>
        <end position="571"/>
    </location>
</feature>
<dbReference type="GO" id="GO:0003676">
    <property type="term" value="F:nucleic acid binding"/>
    <property type="evidence" value="ECO:0007669"/>
    <property type="project" value="InterPro"/>
</dbReference>
<dbReference type="InterPro" id="IPR013087">
    <property type="entry name" value="Znf_C2H2_type"/>
</dbReference>
<evidence type="ECO:0000256" key="9">
    <source>
        <dbReference type="ARBA" id="ARBA00022801"/>
    </source>
</evidence>
<evidence type="ECO:0000256" key="5">
    <source>
        <dbReference type="ARBA" id="ARBA00022723"/>
    </source>
</evidence>
<keyword evidence="9 14" id="KW-0378">Hydrolase</keyword>
<keyword evidence="6" id="KW-0677">Repeat</keyword>
<dbReference type="PANTHER" id="PTHR16036:SF2">
    <property type="entry name" value="TRNA ENDONUCLEASE ANKZF1"/>
    <property type="match status" value="1"/>
</dbReference>
<comment type="similarity">
    <text evidence="2 14">Belongs to the ANKZF1/VMS1 family.</text>
</comment>
<dbReference type="PROSITE" id="PS00028">
    <property type="entry name" value="ZINC_FINGER_C2H2_1"/>
    <property type="match status" value="1"/>
</dbReference>
<name>A0A1Y1NCG2_PHOPY</name>
<dbReference type="InterPro" id="IPR041175">
    <property type="entry name" value="VLRF1/Vms1"/>
</dbReference>
<sequence>MAQVQIFDSSFKQLIGDEVKFLQMVASEARETKEAPEKWTPSSVSGLICSYCKTSFNDVQQQREHYKLDWHRYNLKQSLLSRSPLTEEEFNERADDVSSISGSESEKEDNLESIATSQGKIFLKTSQGVVFSMYRCLLFAKKEELDNNVLLDRLRECNVNNQWTVIMLGGGHFAGAVFRGSTPILHKTFHCYTVRAGQGGSQSSKDNRSGSQCKSAGASLRRYNETALVQHVHDILETWQQEIANSGLIIYRATGAYNQSILFSGKVPLLNRSDSRLRTVPFSTRRATFTEVKRVHGLLSCATLYESSQTLDDVLKHEVKETSPKRSKVKNNNINRAKSRENVERPLPVAYPASRSNSLERTDQIPSEDNLYISEQEISTKSLLENFDDSLTLEERRRKKPKKTKSRNKRQAERETLHKAKVYELMQLGNIPNFELYLKNAKIPDDESDNKSSVINEVIDAHGNSLLHIAAMHRQFDLIRYLLEHDADPCLRNSSQQTPYSSTQDGDVRTVFKTFASEFPEKYNYNKAQIPIPAVLTDEQLEKRKLVKKLKREKEKEKKKATVLKKQEECERERFLQLSDREKRALAAERRILSQGGTVVARCFLCASDMSGKVPFEYSGNKFCTIDCLKAHRLAHPIVLS</sequence>
<keyword evidence="10" id="KW-0862">Zinc</keyword>
<keyword evidence="4 14" id="KW-0540">Nuclease</keyword>